<protein>
    <submittedName>
        <fullName evidence="12">(apollo) hypothetical protein</fullName>
    </submittedName>
</protein>
<comment type="caution">
    <text evidence="12">The sequence shown here is derived from an EMBL/GenBank/DDBJ whole genome shotgun (WGS) entry which is preliminary data.</text>
</comment>
<name>A0A8S3WFV7_PARAO</name>
<keyword evidence="6" id="KW-0406">Ion transport</keyword>
<proteinExistence type="inferred from homology"/>
<keyword evidence="4" id="KW-0813">Transport</keyword>
<dbReference type="GO" id="GO:0005385">
    <property type="term" value="F:zinc ion transmembrane transporter activity"/>
    <property type="evidence" value="ECO:0007669"/>
    <property type="project" value="TreeGrafter"/>
</dbReference>
<dbReference type="AlphaFoldDB" id="A0A8S3WFV7"/>
<reference evidence="12" key="1">
    <citation type="submission" date="2021-04" db="EMBL/GenBank/DDBJ databases">
        <authorList>
            <person name="Tunstrom K."/>
        </authorList>
    </citation>
    <scope>NUCLEOTIDE SEQUENCE</scope>
</reference>
<evidence type="ECO:0000259" key="11">
    <source>
        <dbReference type="Pfam" id="PF16916"/>
    </source>
</evidence>
<keyword evidence="4" id="KW-0864">Zinc transport</keyword>
<evidence type="ECO:0000256" key="7">
    <source>
        <dbReference type="ARBA" id="ARBA00023136"/>
    </source>
</evidence>
<comment type="subcellular location">
    <subcellularLocation>
        <location evidence="1">Membrane</location>
        <topology evidence="1">Multi-pass membrane protein</topology>
    </subcellularLocation>
</comment>
<dbReference type="Pfam" id="PF16916">
    <property type="entry name" value="ZT_dimer"/>
    <property type="match status" value="1"/>
</dbReference>
<dbReference type="InterPro" id="IPR002524">
    <property type="entry name" value="Cation_efflux"/>
</dbReference>
<dbReference type="Pfam" id="PF01545">
    <property type="entry name" value="Cation_efflux"/>
    <property type="match status" value="1"/>
</dbReference>
<evidence type="ECO:0000256" key="2">
    <source>
        <dbReference type="ARBA" id="ARBA00008873"/>
    </source>
</evidence>
<keyword evidence="4" id="KW-0862">Zinc</keyword>
<evidence type="ECO:0000256" key="3">
    <source>
        <dbReference type="ARBA" id="ARBA00022692"/>
    </source>
</evidence>
<evidence type="ECO:0000256" key="4">
    <source>
        <dbReference type="ARBA" id="ARBA00022906"/>
    </source>
</evidence>
<evidence type="ECO:0000313" key="12">
    <source>
        <dbReference type="EMBL" id="CAG4958358.1"/>
    </source>
</evidence>
<evidence type="ECO:0000256" key="6">
    <source>
        <dbReference type="ARBA" id="ARBA00023065"/>
    </source>
</evidence>
<dbReference type="EMBL" id="CAJQZP010000366">
    <property type="protein sequence ID" value="CAG4958358.1"/>
    <property type="molecule type" value="Genomic_DNA"/>
</dbReference>
<dbReference type="InterPro" id="IPR050681">
    <property type="entry name" value="CDF/SLC30A"/>
</dbReference>
<feature type="transmembrane region" description="Helical" evidence="9">
    <location>
        <begin position="194"/>
        <end position="212"/>
    </location>
</feature>
<comment type="similarity">
    <text evidence="2">Belongs to the cation diffusion facilitator (CDF) transporter (TC 2.A.4) family. SLC30A subfamily.</text>
</comment>
<keyword evidence="3 9" id="KW-0812">Transmembrane</keyword>
<dbReference type="PANTHER" id="PTHR11562">
    <property type="entry name" value="CATION EFFLUX PROTEIN/ ZINC TRANSPORTER"/>
    <property type="match status" value="1"/>
</dbReference>
<feature type="domain" description="Cation efflux protein transmembrane" evidence="10">
    <location>
        <begin position="162"/>
        <end position="397"/>
    </location>
</feature>
<feature type="transmembrane region" description="Helical" evidence="9">
    <location>
        <begin position="162"/>
        <end position="182"/>
    </location>
</feature>
<evidence type="ECO:0000313" key="13">
    <source>
        <dbReference type="Proteomes" id="UP000691718"/>
    </source>
</evidence>
<evidence type="ECO:0000256" key="5">
    <source>
        <dbReference type="ARBA" id="ARBA00022989"/>
    </source>
</evidence>
<feature type="domain" description="Cation efflux protein cytoplasmic" evidence="11">
    <location>
        <begin position="401"/>
        <end position="475"/>
    </location>
</feature>
<feature type="region of interest" description="Disordered" evidence="8">
    <location>
        <begin position="289"/>
        <end position="324"/>
    </location>
</feature>
<feature type="transmembrane region" description="Helical" evidence="9">
    <location>
        <begin position="224"/>
        <end position="251"/>
    </location>
</feature>
<evidence type="ECO:0000259" key="10">
    <source>
        <dbReference type="Pfam" id="PF01545"/>
    </source>
</evidence>
<evidence type="ECO:0000256" key="9">
    <source>
        <dbReference type="SAM" id="Phobius"/>
    </source>
</evidence>
<keyword evidence="7 9" id="KW-0472">Membrane</keyword>
<dbReference type="OrthoDB" id="9944568at2759"/>
<organism evidence="12 13">
    <name type="scientific">Parnassius apollo</name>
    <name type="common">Apollo butterfly</name>
    <name type="synonym">Papilio apollo</name>
    <dbReference type="NCBI Taxonomy" id="110799"/>
    <lineage>
        <taxon>Eukaryota</taxon>
        <taxon>Metazoa</taxon>
        <taxon>Ecdysozoa</taxon>
        <taxon>Arthropoda</taxon>
        <taxon>Hexapoda</taxon>
        <taxon>Insecta</taxon>
        <taxon>Pterygota</taxon>
        <taxon>Neoptera</taxon>
        <taxon>Endopterygota</taxon>
        <taxon>Lepidoptera</taxon>
        <taxon>Glossata</taxon>
        <taxon>Ditrysia</taxon>
        <taxon>Papilionoidea</taxon>
        <taxon>Papilionidae</taxon>
        <taxon>Parnassiinae</taxon>
        <taxon>Parnassini</taxon>
        <taxon>Parnassius</taxon>
        <taxon>Parnassius</taxon>
    </lineage>
</organism>
<dbReference type="InterPro" id="IPR027470">
    <property type="entry name" value="Cation_efflux_CTD"/>
</dbReference>
<dbReference type="GO" id="GO:0010043">
    <property type="term" value="P:response to zinc ion"/>
    <property type="evidence" value="ECO:0007669"/>
    <property type="project" value="TreeGrafter"/>
</dbReference>
<evidence type="ECO:0000256" key="1">
    <source>
        <dbReference type="ARBA" id="ARBA00004141"/>
    </source>
</evidence>
<feature type="transmembrane region" description="Helical" evidence="9">
    <location>
        <begin position="263"/>
        <end position="284"/>
    </location>
</feature>
<keyword evidence="13" id="KW-1185">Reference proteome</keyword>
<dbReference type="Proteomes" id="UP000691718">
    <property type="component" value="Unassembled WGS sequence"/>
</dbReference>
<evidence type="ECO:0000256" key="8">
    <source>
        <dbReference type="SAM" id="MobiDB-lite"/>
    </source>
</evidence>
<dbReference type="GO" id="GO:0005886">
    <property type="term" value="C:plasma membrane"/>
    <property type="evidence" value="ECO:0007669"/>
    <property type="project" value="TreeGrafter"/>
</dbReference>
<gene>
    <name evidence="12" type="ORF">PAPOLLO_LOCUS5929</name>
</gene>
<dbReference type="InterPro" id="IPR058533">
    <property type="entry name" value="Cation_efflux_TM"/>
</dbReference>
<dbReference type="NCBIfam" id="TIGR01297">
    <property type="entry name" value="CDF"/>
    <property type="match status" value="1"/>
</dbReference>
<feature type="transmembrane region" description="Helical" evidence="9">
    <location>
        <begin position="339"/>
        <end position="362"/>
    </location>
</feature>
<feature type="transmembrane region" description="Helical" evidence="9">
    <location>
        <begin position="368"/>
        <end position="389"/>
    </location>
</feature>
<accession>A0A8S3WFV7</accession>
<keyword evidence="5 9" id="KW-1133">Transmembrane helix</keyword>
<dbReference type="PANTHER" id="PTHR11562:SF17">
    <property type="entry name" value="RE54080P-RELATED"/>
    <property type="match status" value="1"/>
</dbReference>
<sequence length="491" mass="53960">MSTNLISDNIQKDAKLNGLSGTFGDKTLVPLNSRYRSKSLSSDKLNQTNADRAAILEDVEVQYVTDKSETPGCLIKNNIMDQGTQVVNSFKDGKVSYGTDSPARGRRVIFCVHGNPSTGCCAVIESSEPDHGDQPNGSITEVDRHCHRSRNEDIDKRARRKLIIASVLCVIFMIGEIVGGYLSNSLAIATDAAHLLTDFASFMISLFSLWVASRPATRRMPFGWYRAEVIGALTSVLLIWVVTGVLVYMAVQRVINKEFEIDATVMLITSAIGVAVNLVMGLTLHQHGHSHGGHGHSHGGNNPVLNNKERTSDSDAESSSSHSAGAAHARGENINVRAAFIHVLGDFLQSFGVFIAAIVIYFKPEWNLVDPICTFLFSILVLITTFNIIKDTLLVLMEGSPRDVDFQEVANTFLSLPGVLRVHNLRMWALSLDKTALSAHLAIRSGVSPQKILEQATRLLHEKFNFFEMTLQIEEFNDGMEECSQCKMPQA</sequence>